<feature type="domain" description="Tyr recombinase" evidence="6">
    <location>
        <begin position="217"/>
        <end position="391"/>
    </location>
</feature>
<evidence type="ECO:0000256" key="5">
    <source>
        <dbReference type="SAM" id="MobiDB-lite"/>
    </source>
</evidence>
<dbReference type="InterPro" id="IPR002104">
    <property type="entry name" value="Integrase_catalytic"/>
</dbReference>
<dbReference type="InterPro" id="IPR044068">
    <property type="entry name" value="CB"/>
</dbReference>
<protein>
    <submittedName>
        <fullName evidence="8">Uncharacterized protein</fullName>
    </submittedName>
</protein>
<feature type="compositionally biased region" description="Basic and acidic residues" evidence="5">
    <location>
        <begin position="7"/>
        <end position="16"/>
    </location>
</feature>
<dbReference type="InterPro" id="IPR011010">
    <property type="entry name" value="DNA_brk_join_enz"/>
</dbReference>
<keyword evidence="3" id="KW-0233">DNA recombination</keyword>
<evidence type="ECO:0000256" key="1">
    <source>
        <dbReference type="ARBA" id="ARBA00022908"/>
    </source>
</evidence>
<feature type="domain" description="Core-binding (CB)" evidence="7">
    <location>
        <begin position="117"/>
        <end position="195"/>
    </location>
</feature>
<dbReference type="PROSITE" id="PS51900">
    <property type="entry name" value="CB"/>
    <property type="match status" value="1"/>
</dbReference>
<reference evidence="8" key="1">
    <citation type="submission" date="2020-02" db="EMBL/GenBank/DDBJ databases">
        <authorList>
            <person name="Meier V. D."/>
        </authorList>
    </citation>
    <scope>NUCLEOTIDE SEQUENCE</scope>
    <source>
        <strain evidence="8">AVDCRST_MAG49</strain>
    </source>
</reference>
<feature type="region of interest" description="Disordered" evidence="5">
    <location>
        <begin position="1"/>
        <end position="75"/>
    </location>
</feature>
<keyword evidence="1" id="KW-0229">DNA integration</keyword>
<dbReference type="EMBL" id="CADCWG010000233">
    <property type="protein sequence ID" value="CAA9569372.1"/>
    <property type="molecule type" value="Genomic_DNA"/>
</dbReference>
<dbReference type="Pfam" id="PF00589">
    <property type="entry name" value="Phage_integrase"/>
    <property type="match status" value="1"/>
</dbReference>
<dbReference type="InterPro" id="IPR004107">
    <property type="entry name" value="Integrase_SAM-like_N"/>
</dbReference>
<dbReference type="InterPro" id="IPR013762">
    <property type="entry name" value="Integrase-like_cat_sf"/>
</dbReference>
<dbReference type="InterPro" id="IPR010998">
    <property type="entry name" value="Integrase_recombinase_N"/>
</dbReference>
<dbReference type="PANTHER" id="PTHR30349">
    <property type="entry name" value="PHAGE INTEGRASE-RELATED"/>
    <property type="match status" value="1"/>
</dbReference>
<dbReference type="SUPFAM" id="SSF56349">
    <property type="entry name" value="DNA breaking-rejoining enzymes"/>
    <property type="match status" value="1"/>
</dbReference>
<gene>
    <name evidence="8" type="ORF">AVDCRST_MAG49-3436</name>
</gene>
<dbReference type="InterPro" id="IPR050090">
    <property type="entry name" value="Tyrosine_recombinase_XerCD"/>
</dbReference>
<dbReference type="CDD" id="cd00397">
    <property type="entry name" value="DNA_BRE_C"/>
    <property type="match status" value="1"/>
</dbReference>
<dbReference type="PANTHER" id="PTHR30349:SF90">
    <property type="entry name" value="TYROSINE RECOMBINASE XERD"/>
    <property type="match status" value="1"/>
</dbReference>
<dbReference type="GO" id="GO:0015074">
    <property type="term" value="P:DNA integration"/>
    <property type="evidence" value="ECO:0007669"/>
    <property type="project" value="UniProtKB-KW"/>
</dbReference>
<dbReference type="GO" id="GO:0006310">
    <property type="term" value="P:DNA recombination"/>
    <property type="evidence" value="ECO:0007669"/>
    <property type="project" value="UniProtKB-KW"/>
</dbReference>
<accession>A0A6J4V6A0</accession>
<keyword evidence="2 4" id="KW-0238">DNA-binding</keyword>
<evidence type="ECO:0000313" key="8">
    <source>
        <dbReference type="EMBL" id="CAA9569372.1"/>
    </source>
</evidence>
<proteinExistence type="predicted"/>
<dbReference type="PROSITE" id="PS51898">
    <property type="entry name" value="TYR_RECOMBINASE"/>
    <property type="match status" value="1"/>
</dbReference>
<evidence type="ECO:0000256" key="3">
    <source>
        <dbReference type="ARBA" id="ARBA00023172"/>
    </source>
</evidence>
<evidence type="ECO:0000256" key="4">
    <source>
        <dbReference type="PROSITE-ProRule" id="PRU01248"/>
    </source>
</evidence>
<sequence>MATARRATADGERREIPVPPLPVGTAGAADGPSRVRGRGAVAGDPEPTGGPRRRSTRGRNAVTAAERDGPPTGDPELARLEAAAADARPDQLSLFAPGPRGRLTPLLGGLGAIEHGSSLELARSWYRRELEQGRRPRNTVESYCYDLKVLDDLVGPKAIDQVDRRDIARFLGDATSRVTRKRRLTSARRFFRFLIDDARVLTVDPTDGFYPHEIPLQMPVPLFADEQKAMLDAAADDAPWALPAVWLMLRLGLNRGELLALRRDEVDLTDPERPVVWVVHEPGAKRGRERRLAADAEFAAIYAAYLEDQEPVDRLFPYGPPAVNVMVDRVREAAGIAKEVTPATLRHTFAVEKAKAGADEDQLVALLGLADDPRSRRSVERYVRLAAPPLA</sequence>
<name>A0A6J4V6A0_9BACT</name>
<dbReference type="GO" id="GO:0003677">
    <property type="term" value="F:DNA binding"/>
    <property type="evidence" value="ECO:0007669"/>
    <property type="project" value="UniProtKB-UniRule"/>
</dbReference>
<evidence type="ECO:0000259" key="6">
    <source>
        <dbReference type="PROSITE" id="PS51898"/>
    </source>
</evidence>
<dbReference type="AlphaFoldDB" id="A0A6J4V6A0"/>
<organism evidence="8">
    <name type="scientific">uncultured Thermomicrobiales bacterium</name>
    <dbReference type="NCBI Taxonomy" id="1645740"/>
    <lineage>
        <taxon>Bacteria</taxon>
        <taxon>Pseudomonadati</taxon>
        <taxon>Thermomicrobiota</taxon>
        <taxon>Thermomicrobia</taxon>
        <taxon>Thermomicrobiales</taxon>
        <taxon>environmental samples</taxon>
    </lineage>
</organism>
<dbReference type="Pfam" id="PF02899">
    <property type="entry name" value="Phage_int_SAM_1"/>
    <property type="match status" value="1"/>
</dbReference>
<evidence type="ECO:0000256" key="2">
    <source>
        <dbReference type="ARBA" id="ARBA00023125"/>
    </source>
</evidence>
<dbReference type="Gene3D" id="1.10.150.130">
    <property type="match status" value="1"/>
</dbReference>
<dbReference type="Gene3D" id="1.10.443.10">
    <property type="entry name" value="Intergrase catalytic core"/>
    <property type="match status" value="1"/>
</dbReference>
<evidence type="ECO:0000259" key="7">
    <source>
        <dbReference type="PROSITE" id="PS51900"/>
    </source>
</evidence>